<name>J0CZ86_AURST</name>
<dbReference type="CDD" id="cd04301">
    <property type="entry name" value="NAT_SF"/>
    <property type="match status" value="1"/>
</dbReference>
<dbReference type="InterPro" id="IPR000182">
    <property type="entry name" value="GNAT_dom"/>
</dbReference>
<dbReference type="OrthoDB" id="3794209at2759"/>
<dbReference type="PROSITE" id="PS51186">
    <property type="entry name" value="GNAT"/>
    <property type="match status" value="1"/>
</dbReference>
<dbReference type="KEGG" id="adl:AURDEDRAFT_154485"/>
<feature type="chain" id="PRO_5003732639" description="N-acetyltransferase domain-containing protein" evidence="1">
    <location>
        <begin position="17"/>
        <end position="568"/>
    </location>
</feature>
<gene>
    <name evidence="3" type="ORF">AURDEDRAFT_154485</name>
</gene>
<keyword evidence="1" id="KW-0732">Signal</keyword>
<accession>J0CZ86</accession>
<dbReference type="Pfam" id="PF13673">
    <property type="entry name" value="Acetyltransf_10"/>
    <property type="match status" value="1"/>
</dbReference>
<feature type="domain" description="N-acetyltransferase" evidence="2">
    <location>
        <begin position="413"/>
        <end position="559"/>
    </location>
</feature>
<evidence type="ECO:0000256" key="1">
    <source>
        <dbReference type="SAM" id="SignalP"/>
    </source>
</evidence>
<evidence type="ECO:0000313" key="3">
    <source>
        <dbReference type="EMBL" id="EJD36936.1"/>
    </source>
</evidence>
<dbReference type="EMBL" id="JH687850">
    <property type="protein sequence ID" value="EJD36936.1"/>
    <property type="molecule type" value="Genomic_DNA"/>
</dbReference>
<sequence>MREWLFGISSVWLSLGWVPAPHLKTLKLIADSGPRTIHHIPFSLFQGTPPPQLNRLVVQGFSFEEPCPAFRNVTHVWVDLAVLHSTDQPPTLGDLFPGAQIIAVARMGSYKVPSGALDERGNPVMVQQDHISKVPTVTAASRLRRLHLMWSRGPVERDRAAGEWLRASAPFCGTISVAGFNHADVHAALFSWLGQRANDLFVRPNDTATSSVGVCDGVSQAAFAVVFNTQIARYVALIAPLIRAAVNLYCTPDRLEALAGIASPKYQGRIQTIFLEVAPEHLRPDGGFVSHEVLAGLPQLEFIFAVKIDARTRLSIDATAILTFVDHIAPKLARLNIDANLITVTDQQSLLNRFPYALQTLIALAEMSRCSVAVYSCPATDSPPTVGGRPTTLHVLSRDELTASPLLAPLAEITNAAFVRTHAPHIFPYECLRFARPGLRAEELDASAITYVLTQDETIIGAVSEEAASGEPGARAIRFLAVNIQAQRQGIAVWLMGLAEHNAARREPGRRVRMVLDTVKEVNEGFYARRGYRTYREEPVPPGPTCHGCTVVYMDKIVDLAEVENRDG</sequence>
<feature type="signal peptide" evidence="1">
    <location>
        <begin position="1"/>
        <end position="16"/>
    </location>
</feature>
<dbReference type="eggNOG" id="ENOG502T7QB">
    <property type="taxonomic scope" value="Eukaryota"/>
</dbReference>
<reference evidence="4" key="1">
    <citation type="journal article" date="2012" name="Science">
        <title>The Paleozoic origin of enzymatic lignin decomposition reconstructed from 31 fungal genomes.</title>
        <authorList>
            <person name="Floudas D."/>
            <person name="Binder M."/>
            <person name="Riley R."/>
            <person name="Barry K."/>
            <person name="Blanchette R.A."/>
            <person name="Henrissat B."/>
            <person name="Martinez A.T."/>
            <person name="Otillar R."/>
            <person name="Spatafora J.W."/>
            <person name="Yadav J.S."/>
            <person name="Aerts A."/>
            <person name="Benoit I."/>
            <person name="Boyd A."/>
            <person name="Carlson A."/>
            <person name="Copeland A."/>
            <person name="Coutinho P.M."/>
            <person name="de Vries R.P."/>
            <person name="Ferreira P."/>
            <person name="Findley K."/>
            <person name="Foster B."/>
            <person name="Gaskell J."/>
            <person name="Glotzer D."/>
            <person name="Gorecki P."/>
            <person name="Heitman J."/>
            <person name="Hesse C."/>
            <person name="Hori C."/>
            <person name="Igarashi K."/>
            <person name="Jurgens J.A."/>
            <person name="Kallen N."/>
            <person name="Kersten P."/>
            <person name="Kohler A."/>
            <person name="Kuees U."/>
            <person name="Kumar T.K.A."/>
            <person name="Kuo A."/>
            <person name="LaButti K."/>
            <person name="Larrondo L.F."/>
            <person name="Lindquist E."/>
            <person name="Ling A."/>
            <person name="Lombard V."/>
            <person name="Lucas S."/>
            <person name="Lundell T."/>
            <person name="Martin R."/>
            <person name="McLaughlin D.J."/>
            <person name="Morgenstern I."/>
            <person name="Morin E."/>
            <person name="Murat C."/>
            <person name="Nagy L.G."/>
            <person name="Nolan M."/>
            <person name="Ohm R.A."/>
            <person name="Patyshakuliyeva A."/>
            <person name="Rokas A."/>
            <person name="Ruiz-Duenas F.J."/>
            <person name="Sabat G."/>
            <person name="Salamov A."/>
            <person name="Samejima M."/>
            <person name="Schmutz J."/>
            <person name="Slot J.C."/>
            <person name="St John F."/>
            <person name="Stenlid J."/>
            <person name="Sun H."/>
            <person name="Sun S."/>
            <person name="Syed K."/>
            <person name="Tsang A."/>
            <person name="Wiebenga A."/>
            <person name="Young D."/>
            <person name="Pisabarro A."/>
            <person name="Eastwood D.C."/>
            <person name="Martin F."/>
            <person name="Cullen D."/>
            <person name="Grigoriev I.V."/>
            <person name="Hibbett D.S."/>
        </authorList>
    </citation>
    <scope>NUCLEOTIDE SEQUENCE [LARGE SCALE GENOMIC DNA]</scope>
    <source>
        <strain evidence="4">TFB10046</strain>
    </source>
</reference>
<dbReference type="AlphaFoldDB" id="J0CZ86"/>
<dbReference type="InterPro" id="IPR016181">
    <property type="entry name" value="Acyl_CoA_acyltransferase"/>
</dbReference>
<keyword evidence="4" id="KW-1185">Reference proteome</keyword>
<protein>
    <recommendedName>
        <fullName evidence="2">N-acetyltransferase domain-containing protein</fullName>
    </recommendedName>
</protein>
<dbReference type="SUPFAM" id="SSF55729">
    <property type="entry name" value="Acyl-CoA N-acyltransferases (Nat)"/>
    <property type="match status" value="1"/>
</dbReference>
<evidence type="ECO:0000313" key="4">
    <source>
        <dbReference type="Proteomes" id="UP000006514"/>
    </source>
</evidence>
<organism evidence="3 4">
    <name type="scientific">Auricularia subglabra (strain TFB-10046 / SS5)</name>
    <name type="common">White-rot fungus</name>
    <name type="synonym">Auricularia delicata (strain TFB10046)</name>
    <dbReference type="NCBI Taxonomy" id="717982"/>
    <lineage>
        <taxon>Eukaryota</taxon>
        <taxon>Fungi</taxon>
        <taxon>Dikarya</taxon>
        <taxon>Basidiomycota</taxon>
        <taxon>Agaricomycotina</taxon>
        <taxon>Agaricomycetes</taxon>
        <taxon>Auriculariales</taxon>
        <taxon>Auriculariaceae</taxon>
        <taxon>Auricularia</taxon>
    </lineage>
</organism>
<dbReference type="Proteomes" id="UP000006514">
    <property type="component" value="Unassembled WGS sequence"/>
</dbReference>
<evidence type="ECO:0000259" key="2">
    <source>
        <dbReference type="PROSITE" id="PS51186"/>
    </source>
</evidence>
<proteinExistence type="predicted"/>
<dbReference type="Gene3D" id="3.40.630.30">
    <property type="match status" value="1"/>
</dbReference>
<dbReference type="InParanoid" id="J0CZ86"/>
<dbReference type="GO" id="GO:0016747">
    <property type="term" value="F:acyltransferase activity, transferring groups other than amino-acyl groups"/>
    <property type="evidence" value="ECO:0007669"/>
    <property type="project" value="InterPro"/>
</dbReference>